<evidence type="ECO:0000256" key="2">
    <source>
        <dbReference type="ARBA" id="ARBA00009399"/>
    </source>
</evidence>
<protein>
    <submittedName>
        <fullName evidence="8">GtrA family protein</fullName>
    </submittedName>
</protein>
<organism evidence="8 9">
    <name type="scientific">Cryobacterium zhongshanensis</name>
    <dbReference type="NCBI Taxonomy" id="2928153"/>
    <lineage>
        <taxon>Bacteria</taxon>
        <taxon>Bacillati</taxon>
        <taxon>Actinomycetota</taxon>
        <taxon>Actinomycetes</taxon>
        <taxon>Micrococcales</taxon>
        <taxon>Microbacteriaceae</taxon>
        <taxon>Cryobacterium</taxon>
    </lineage>
</organism>
<evidence type="ECO:0000259" key="7">
    <source>
        <dbReference type="Pfam" id="PF04138"/>
    </source>
</evidence>
<accession>A0AA41UFB3</accession>
<dbReference type="AlphaFoldDB" id="A0AA41UFB3"/>
<dbReference type="GO" id="GO:0005886">
    <property type="term" value="C:plasma membrane"/>
    <property type="evidence" value="ECO:0007669"/>
    <property type="project" value="TreeGrafter"/>
</dbReference>
<feature type="transmembrane region" description="Helical" evidence="6">
    <location>
        <begin position="33"/>
        <end position="53"/>
    </location>
</feature>
<comment type="similarity">
    <text evidence="2">Belongs to the GtrA family.</text>
</comment>
<evidence type="ECO:0000313" key="9">
    <source>
        <dbReference type="Proteomes" id="UP001165341"/>
    </source>
</evidence>
<keyword evidence="3 6" id="KW-0812">Transmembrane</keyword>
<gene>
    <name evidence="8" type="ORF">MQH31_11345</name>
</gene>
<dbReference type="PANTHER" id="PTHR38459">
    <property type="entry name" value="PROPHAGE BACTOPRENOL-LINKED GLUCOSE TRANSLOCASE HOMOLOG"/>
    <property type="match status" value="1"/>
</dbReference>
<dbReference type="PANTHER" id="PTHR38459:SF1">
    <property type="entry name" value="PROPHAGE BACTOPRENOL-LINKED GLUCOSE TRANSLOCASE HOMOLOG"/>
    <property type="match status" value="1"/>
</dbReference>
<dbReference type="EMBL" id="JALGAR010000002">
    <property type="protein sequence ID" value="MCI4658403.1"/>
    <property type="molecule type" value="Genomic_DNA"/>
</dbReference>
<evidence type="ECO:0000256" key="5">
    <source>
        <dbReference type="ARBA" id="ARBA00023136"/>
    </source>
</evidence>
<comment type="subcellular location">
    <subcellularLocation>
        <location evidence="1">Membrane</location>
        <topology evidence="1">Multi-pass membrane protein</topology>
    </subcellularLocation>
</comment>
<evidence type="ECO:0000256" key="1">
    <source>
        <dbReference type="ARBA" id="ARBA00004141"/>
    </source>
</evidence>
<evidence type="ECO:0000256" key="4">
    <source>
        <dbReference type="ARBA" id="ARBA00022989"/>
    </source>
</evidence>
<comment type="caution">
    <text evidence="8">The sequence shown here is derived from an EMBL/GenBank/DDBJ whole genome shotgun (WGS) entry which is preliminary data.</text>
</comment>
<dbReference type="Pfam" id="PF04138">
    <property type="entry name" value="GtrA_DPMS_TM"/>
    <property type="match status" value="1"/>
</dbReference>
<reference evidence="8" key="1">
    <citation type="submission" date="2022-03" db="EMBL/GenBank/DDBJ databases">
        <title>Cryobacterium sp. nov. strain ZS14-85, isolated from Antarctic soil.</title>
        <authorList>
            <person name="Li J."/>
            <person name="Niu G."/>
        </authorList>
    </citation>
    <scope>NUCLEOTIDE SEQUENCE</scope>
    <source>
        <strain evidence="8">ZS14-85</strain>
    </source>
</reference>
<dbReference type="RefSeq" id="WP_243012123.1">
    <property type="nucleotide sequence ID" value="NZ_JALGAR010000002.1"/>
</dbReference>
<keyword evidence="4 6" id="KW-1133">Transmembrane helix</keyword>
<feature type="transmembrane region" description="Helical" evidence="6">
    <location>
        <begin position="59"/>
        <end position="78"/>
    </location>
</feature>
<feature type="domain" description="GtrA/DPMS transmembrane" evidence="7">
    <location>
        <begin position="34"/>
        <end position="147"/>
    </location>
</feature>
<evidence type="ECO:0000256" key="6">
    <source>
        <dbReference type="SAM" id="Phobius"/>
    </source>
</evidence>
<name>A0AA41UFB3_9MICO</name>
<feature type="transmembrane region" description="Helical" evidence="6">
    <location>
        <begin position="98"/>
        <end position="116"/>
    </location>
</feature>
<dbReference type="GO" id="GO:0000271">
    <property type="term" value="P:polysaccharide biosynthetic process"/>
    <property type="evidence" value="ECO:0007669"/>
    <property type="project" value="InterPro"/>
</dbReference>
<sequence>MAAKAKQAAVSPVPPADPAKRTWIRIIFDHSGFRYLVVGGASFIIDFGLLALLFQVFDWPLWLATGTAFLTSFVFSYFMQRAFSFSSESPHASTLAKYLTLLAFNTLATIGIVALVDLTGWGWGAGKISATVITTAWNYFAYRYWVFSAPTGRRTSPASAG</sequence>
<feature type="transmembrane region" description="Helical" evidence="6">
    <location>
        <begin position="128"/>
        <end position="146"/>
    </location>
</feature>
<dbReference type="InterPro" id="IPR051401">
    <property type="entry name" value="GtrA_CellWall_Glycosyl"/>
</dbReference>
<keyword evidence="9" id="KW-1185">Reference proteome</keyword>
<keyword evidence="5 6" id="KW-0472">Membrane</keyword>
<evidence type="ECO:0000256" key="3">
    <source>
        <dbReference type="ARBA" id="ARBA00022692"/>
    </source>
</evidence>
<evidence type="ECO:0000313" key="8">
    <source>
        <dbReference type="EMBL" id="MCI4658403.1"/>
    </source>
</evidence>
<dbReference type="InterPro" id="IPR007267">
    <property type="entry name" value="GtrA_DPMS_TM"/>
</dbReference>
<proteinExistence type="inferred from homology"/>
<dbReference type="Proteomes" id="UP001165341">
    <property type="component" value="Unassembled WGS sequence"/>
</dbReference>